<name>A0ABN9R604_9DINO</name>
<reference evidence="2" key="1">
    <citation type="submission" date="2023-10" db="EMBL/GenBank/DDBJ databases">
        <authorList>
            <person name="Chen Y."/>
            <person name="Shah S."/>
            <person name="Dougan E. K."/>
            <person name="Thang M."/>
            <person name="Chan C."/>
        </authorList>
    </citation>
    <scope>NUCLEOTIDE SEQUENCE [LARGE SCALE GENOMIC DNA]</scope>
</reference>
<sequence length="158" mass="16258">TRRKPPEVDGDGEPEWTPSPQDSFDGRLSFFAGSWWDDGAAPAAQEDRLQHPAAASHGGDPAAAAELHQAYGGSSSSGARRAAASAAGLAASPAQRRAAAAAWGESPSSGAGAGSGDPVHAALVRLADAYPLLHRFQRINRGFYQLEGHGSCEVSLAR</sequence>
<protein>
    <submittedName>
        <fullName evidence="2">Uncharacterized protein</fullName>
    </submittedName>
</protein>
<feature type="compositionally biased region" description="Low complexity" evidence="1">
    <location>
        <begin position="51"/>
        <end position="110"/>
    </location>
</feature>
<dbReference type="Proteomes" id="UP001189429">
    <property type="component" value="Unassembled WGS sequence"/>
</dbReference>
<evidence type="ECO:0000313" key="2">
    <source>
        <dbReference type="EMBL" id="CAK0813789.1"/>
    </source>
</evidence>
<organism evidence="2 3">
    <name type="scientific">Prorocentrum cordatum</name>
    <dbReference type="NCBI Taxonomy" id="2364126"/>
    <lineage>
        <taxon>Eukaryota</taxon>
        <taxon>Sar</taxon>
        <taxon>Alveolata</taxon>
        <taxon>Dinophyceae</taxon>
        <taxon>Prorocentrales</taxon>
        <taxon>Prorocentraceae</taxon>
        <taxon>Prorocentrum</taxon>
    </lineage>
</organism>
<feature type="non-terminal residue" evidence="2">
    <location>
        <position position="1"/>
    </location>
</feature>
<feature type="non-terminal residue" evidence="2">
    <location>
        <position position="158"/>
    </location>
</feature>
<evidence type="ECO:0000313" key="3">
    <source>
        <dbReference type="Proteomes" id="UP001189429"/>
    </source>
</evidence>
<keyword evidence="3" id="KW-1185">Reference proteome</keyword>
<evidence type="ECO:0000256" key="1">
    <source>
        <dbReference type="SAM" id="MobiDB-lite"/>
    </source>
</evidence>
<proteinExistence type="predicted"/>
<feature type="region of interest" description="Disordered" evidence="1">
    <location>
        <begin position="1"/>
        <end position="116"/>
    </location>
</feature>
<dbReference type="EMBL" id="CAUYUJ010005477">
    <property type="protein sequence ID" value="CAK0813789.1"/>
    <property type="molecule type" value="Genomic_DNA"/>
</dbReference>
<gene>
    <name evidence="2" type="ORF">PCOR1329_LOCUS17590</name>
</gene>
<comment type="caution">
    <text evidence="2">The sequence shown here is derived from an EMBL/GenBank/DDBJ whole genome shotgun (WGS) entry which is preliminary data.</text>
</comment>
<accession>A0ABN9R604</accession>